<organism evidence="2">
    <name type="scientific">viral metagenome</name>
    <dbReference type="NCBI Taxonomy" id="1070528"/>
    <lineage>
        <taxon>unclassified sequences</taxon>
        <taxon>metagenomes</taxon>
        <taxon>organismal metagenomes</taxon>
    </lineage>
</organism>
<keyword evidence="1" id="KW-1133">Transmembrane helix</keyword>
<feature type="transmembrane region" description="Helical" evidence="1">
    <location>
        <begin position="36"/>
        <end position="62"/>
    </location>
</feature>
<proteinExistence type="predicted"/>
<keyword evidence="1" id="KW-0812">Transmembrane</keyword>
<sequence length="79" mass="9705">MKNLRETCIDFFKDERLNQDVKDMIKPIFNMIYNEIYVYVWIIAFYNLFVILIILSMFFILLRILHLWNKTPPGFEPKL</sequence>
<evidence type="ECO:0000256" key="1">
    <source>
        <dbReference type="SAM" id="Phobius"/>
    </source>
</evidence>
<protein>
    <submittedName>
        <fullName evidence="2">Uncharacterized protein</fullName>
    </submittedName>
</protein>
<evidence type="ECO:0000313" key="2">
    <source>
        <dbReference type="EMBL" id="QHT21224.1"/>
    </source>
</evidence>
<keyword evidence="1" id="KW-0472">Membrane</keyword>
<accession>A0A6C0DWZ4</accession>
<reference evidence="2" key="1">
    <citation type="journal article" date="2020" name="Nature">
        <title>Giant virus diversity and host interactions through global metagenomics.</title>
        <authorList>
            <person name="Schulz F."/>
            <person name="Roux S."/>
            <person name="Paez-Espino D."/>
            <person name="Jungbluth S."/>
            <person name="Walsh D.A."/>
            <person name="Denef V.J."/>
            <person name="McMahon K.D."/>
            <person name="Konstantinidis K.T."/>
            <person name="Eloe-Fadrosh E.A."/>
            <person name="Kyrpides N.C."/>
            <person name="Woyke T."/>
        </authorList>
    </citation>
    <scope>NUCLEOTIDE SEQUENCE</scope>
    <source>
        <strain evidence="2">GVMAG-M-3300023174-92</strain>
    </source>
</reference>
<name>A0A6C0DWZ4_9ZZZZ</name>
<dbReference type="AlphaFoldDB" id="A0A6C0DWZ4"/>
<dbReference type="EMBL" id="MN739688">
    <property type="protein sequence ID" value="QHT21224.1"/>
    <property type="molecule type" value="Genomic_DNA"/>
</dbReference>